<feature type="compositionally biased region" description="Basic and acidic residues" evidence="1">
    <location>
        <begin position="8"/>
        <end position="33"/>
    </location>
</feature>
<keyword evidence="3" id="KW-1185">Reference proteome</keyword>
<evidence type="ECO:0000313" key="2">
    <source>
        <dbReference type="EMBL" id="OLN85653.1"/>
    </source>
</evidence>
<dbReference type="EMBL" id="MPGH01000156">
    <property type="protein sequence ID" value="OLN85653.1"/>
    <property type="molecule type" value="Genomic_DNA"/>
</dbReference>
<dbReference type="STRING" id="708187.A0A1Q8RN92"/>
<gene>
    <name evidence="2" type="ORF">CCHL11_08267</name>
</gene>
<name>A0A1Q8RN92_9PEZI</name>
<dbReference type="PANTHER" id="PTHR38116:SF1">
    <property type="entry name" value="BZIP DOMAIN-CONTAINING PROTEIN"/>
    <property type="match status" value="1"/>
</dbReference>
<dbReference type="PANTHER" id="PTHR38116">
    <property type="entry name" value="CHROMOSOME 7, WHOLE GENOME SHOTGUN SEQUENCE"/>
    <property type="match status" value="1"/>
</dbReference>
<reference evidence="2 3" key="1">
    <citation type="submission" date="2016-11" db="EMBL/GenBank/DDBJ databases">
        <title>Draft Genome Assembly of Colletotrichum chlorophyti a pathogen of herbaceous plants.</title>
        <authorList>
            <person name="Gan P."/>
            <person name="Narusaka M."/>
            <person name="Tsushima A."/>
            <person name="Narusaka Y."/>
            <person name="Takano Y."/>
            <person name="Shirasu K."/>
        </authorList>
    </citation>
    <scope>NUCLEOTIDE SEQUENCE [LARGE SCALE GENOMIC DNA]</scope>
    <source>
        <strain evidence="2 3">NTL11</strain>
    </source>
</reference>
<feature type="compositionally biased region" description="Low complexity" evidence="1">
    <location>
        <begin position="61"/>
        <end position="85"/>
    </location>
</feature>
<dbReference type="Pfam" id="PF11905">
    <property type="entry name" value="DUF3425"/>
    <property type="match status" value="1"/>
</dbReference>
<dbReference type="AlphaFoldDB" id="A0A1Q8RN92"/>
<evidence type="ECO:0008006" key="4">
    <source>
        <dbReference type="Google" id="ProtNLM"/>
    </source>
</evidence>
<evidence type="ECO:0000313" key="3">
    <source>
        <dbReference type="Proteomes" id="UP000186583"/>
    </source>
</evidence>
<evidence type="ECO:0000256" key="1">
    <source>
        <dbReference type="SAM" id="MobiDB-lite"/>
    </source>
</evidence>
<feature type="compositionally biased region" description="Basic residues" evidence="1">
    <location>
        <begin position="42"/>
        <end position="57"/>
    </location>
</feature>
<sequence length="318" mass="35370">MEFPGSADDAHHARRVELRPMPHEVNIRHRGEDWAGITNQKERKKLQNRLNKRRKRRNCYDDSSSDALSSAAVSPDAVSPDAVSPGASPSPCPPRDAAVPFPLGGIVSTFSHCSEEDAARKRAALERFAEQALMSYMTADPCADHHLRLIQFNTINAFTRNAAALGYEFDWLVCAAISPFGCGGQSRNAVSASAAGVPSTLEPTNMQLTTRHHPWLDLFPIPQMRDNLLIAASVLSPENEQRLFDDVMDSDGGKDEWAGLLVWGEPWDPQSWEVSVPFLQRWGWLVRGCPEIIASTNRWRCQRGEKPISTPGFVQEEQ</sequence>
<proteinExistence type="predicted"/>
<dbReference type="OrthoDB" id="2245989at2759"/>
<dbReference type="Proteomes" id="UP000186583">
    <property type="component" value="Unassembled WGS sequence"/>
</dbReference>
<accession>A0A1Q8RN92</accession>
<dbReference type="InterPro" id="IPR021833">
    <property type="entry name" value="DUF3425"/>
</dbReference>
<feature type="region of interest" description="Disordered" evidence="1">
    <location>
        <begin position="1"/>
        <end position="95"/>
    </location>
</feature>
<organism evidence="2 3">
    <name type="scientific">Colletotrichum chlorophyti</name>
    <dbReference type="NCBI Taxonomy" id="708187"/>
    <lineage>
        <taxon>Eukaryota</taxon>
        <taxon>Fungi</taxon>
        <taxon>Dikarya</taxon>
        <taxon>Ascomycota</taxon>
        <taxon>Pezizomycotina</taxon>
        <taxon>Sordariomycetes</taxon>
        <taxon>Hypocreomycetidae</taxon>
        <taxon>Glomerellales</taxon>
        <taxon>Glomerellaceae</taxon>
        <taxon>Colletotrichum</taxon>
    </lineage>
</organism>
<protein>
    <recommendedName>
        <fullName evidence="4">BZIP domain-containing protein</fullName>
    </recommendedName>
</protein>
<comment type="caution">
    <text evidence="2">The sequence shown here is derived from an EMBL/GenBank/DDBJ whole genome shotgun (WGS) entry which is preliminary data.</text>
</comment>